<reference evidence="2 3" key="1">
    <citation type="journal article" date="2013" name="PLoS Genet.">
        <title>The genome and development-dependent transcriptomes of Pyronema confluens: a window into fungal evolution.</title>
        <authorList>
            <person name="Traeger S."/>
            <person name="Altegoer F."/>
            <person name="Freitag M."/>
            <person name="Gabaldon T."/>
            <person name="Kempken F."/>
            <person name="Kumar A."/>
            <person name="Marcet-Houben M."/>
            <person name="Poggeler S."/>
            <person name="Stajich J.E."/>
            <person name="Nowrousian M."/>
        </authorList>
    </citation>
    <scope>NUCLEOTIDE SEQUENCE [LARGE SCALE GENOMIC DNA]</scope>
    <source>
        <strain evidence="3">CBS 100304</strain>
        <tissue evidence="2">Vegetative mycelium</tissue>
    </source>
</reference>
<accession>U4LQU7</accession>
<protein>
    <submittedName>
        <fullName evidence="2">Uncharacterized protein</fullName>
    </submittedName>
</protein>
<feature type="compositionally biased region" description="Low complexity" evidence="1">
    <location>
        <begin position="32"/>
        <end position="43"/>
    </location>
</feature>
<organism evidence="2 3">
    <name type="scientific">Pyronema omphalodes (strain CBS 100304)</name>
    <name type="common">Pyronema confluens</name>
    <dbReference type="NCBI Taxonomy" id="1076935"/>
    <lineage>
        <taxon>Eukaryota</taxon>
        <taxon>Fungi</taxon>
        <taxon>Dikarya</taxon>
        <taxon>Ascomycota</taxon>
        <taxon>Pezizomycotina</taxon>
        <taxon>Pezizomycetes</taxon>
        <taxon>Pezizales</taxon>
        <taxon>Pyronemataceae</taxon>
        <taxon>Pyronema</taxon>
    </lineage>
</organism>
<proteinExistence type="predicted"/>
<keyword evidence="3" id="KW-1185">Reference proteome</keyword>
<feature type="region of interest" description="Disordered" evidence="1">
    <location>
        <begin position="29"/>
        <end position="60"/>
    </location>
</feature>
<sequence length="107" mass="11859">MPVSGVVPGCTDLCSVRNETKFRCRRSHRPRAALSRSPAPARLVARGSTPGAVWGSGAKENLSRRSLKSSQVTQNDTTNFRMVLVQAWTRYICRVSLPGYSRTPWIP</sequence>
<evidence type="ECO:0000313" key="2">
    <source>
        <dbReference type="EMBL" id="CCX31710.1"/>
    </source>
</evidence>
<gene>
    <name evidence="2" type="ORF">PCON_11233</name>
</gene>
<dbReference type="EMBL" id="HF935629">
    <property type="protein sequence ID" value="CCX31710.1"/>
    <property type="molecule type" value="Genomic_DNA"/>
</dbReference>
<name>U4LQU7_PYROM</name>
<evidence type="ECO:0000313" key="3">
    <source>
        <dbReference type="Proteomes" id="UP000018144"/>
    </source>
</evidence>
<dbReference type="Proteomes" id="UP000018144">
    <property type="component" value="Unassembled WGS sequence"/>
</dbReference>
<evidence type="ECO:0000256" key="1">
    <source>
        <dbReference type="SAM" id="MobiDB-lite"/>
    </source>
</evidence>
<dbReference type="AlphaFoldDB" id="U4LQU7"/>